<dbReference type="PANTHER" id="PTHR43150:SF2">
    <property type="entry name" value="HYPERKINETIC, ISOFORM M"/>
    <property type="match status" value="1"/>
</dbReference>
<gene>
    <name evidence="4" type="ORF">PSON_ATCC_30995.1.T2800009</name>
</gene>
<keyword evidence="5" id="KW-1185">Reference proteome</keyword>
<feature type="domain" description="NADP-dependent oxidoreductase" evidence="3">
    <location>
        <begin position="43"/>
        <end position="185"/>
    </location>
</feature>
<evidence type="ECO:0000259" key="3">
    <source>
        <dbReference type="Pfam" id="PF00248"/>
    </source>
</evidence>
<comment type="caution">
    <text evidence="4">The sequence shown here is derived from an EMBL/GenBank/DDBJ whole genome shotgun (WGS) entry which is preliminary data.</text>
</comment>
<protein>
    <recommendedName>
        <fullName evidence="3">NADP-dependent oxidoreductase domain-containing protein</fullName>
    </recommendedName>
</protein>
<organism evidence="4 5">
    <name type="scientific">Paramecium sonneborni</name>
    <dbReference type="NCBI Taxonomy" id="65129"/>
    <lineage>
        <taxon>Eukaryota</taxon>
        <taxon>Sar</taxon>
        <taxon>Alveolata</taxon>
        <taxon>Ciliophora</taxon>
        <taxon>Intramacronucleata</taxon>
        <taxon>Oligohymenophorea</taxon>
        <taxon>Peniculida</taxon>
        <taxon>Parameciidae</taxon>
        <taxon>Paramecium</taxon>
    </lineage>
</organism>
<sequence length="216" mass="25652">MKLSSYKIHNDCRVSKDNQISTNNRIFNIIDQEIRVQEVNVINFFDTEEFYEFFVKLIVINMVKQKSNCISMREACYNYKKFSLIKNQKILDWFYKTYYRGINKSLQNLQLDYVDVAFVHQFDADTSTDQIVRGFNQIIEDGKTFYWDTGNWNAAQIQEAINYADTHGLIRPIAEQGEYYMLQMKQFEVYLVGSTLWRIFDREIFGSNTGGQQMCQ</sequence>
<name>A0A8S1RNU8_9CILI</name>
<evidence type="ECO:0000256" key="1">
    <source>
        <dbReference type="ARBA" id="ARBA00022857"/>
    </source>
</evidence>
<dbReference type="EMBL" id="CAJJDN010000280">
    <property type="protein sequence ID" value="CAD8130351.1"/>
    <property type="molecule type" value="Genomic_DNA"/>
</dbReference>
<dbReference type="Pfam" id="PF00248">
    <property type="entry name" value="Aldo_ket_red"/>
    <property type="match status" value="1"/>
</dbReference>
<dbReference type="InterPro" id="IPR005399">
    <property type="entry name" value="K_chnl_volt-dep_bsu_KCNAB-rel"/>
</dbReference>
<keyword evidence="1" id="KW-0521">NADP</keyword>
<dbReference type="PANTHER" id="PTHR43150">
    <property type="entry name" value="HYPERKINETIC, ISOFORM M"/>
    <property type="match status" value="1"/>
</dbReference>
<reference evidence="4" key="1">
    <citation type="submission" date="2021-01" db="EMBL/GenBank/DDBJ databases">
        <authorList>
            <consortium name="Genoscope - CEA"/>
            <person name="William W."/>
        </authorList>
    </citation>
    <scope>NUCLEOTIDE SEQUENCE</scope>
</reference>
<dbReference type="OrthoDB" id="2310150at2759"/>
<proteinExistence type="predicted"/>
<dbReference type="Proteomes" id="UP000692954">
    <property type="component" value="Unassembled WGS sequence"/>
</dbReference>
<keyword evidence="2" id="KW-0560">Oxidoreductase</keyword>
<dbReference type="GO" id="GO:0016491">
    <property type="term" value="F:oxidoreductase activity"/>
    <property type="evidence" value="ECO:0007669"/>
    <property type="project" value="UniProtKB-KW"/>
</dbReference>
<evidence type="ECO:0000313" key="4">
    <source>
        <dbReference type="EMBL" id="CAD8130351.1"/>
    </source>
</evidence>
<dbReference type="AlphaFoldDB" id="A0A8S1RNU8"/>
<accession>A0A8S1RNU8</accession>
<dbReference type="InterPro" id="IPR023210">
    <property type="entry name" value="NADP_OxRdtase_dom"/>
</dbReference>
<evidence type="ECO:0000256" key="2">
    <source>
        <dbReference type="ARBA" id="ARBA00023002"/>
    </source>
</evidence>
<evidence type="ECO:0000313" key="5">
    <source>
        <dbReference type="Proteomes" id="UP000692954"/>
    </source>
</evidence>